<accession>A0A0R2IK74</accession>
<evidence type="ECO:0000313" key="1">
    <source>
        <dbReference type="EMBL" id="KRN65393.1"/>
    </source>
</evidence>
<reference evidence="1 2" key="1">
    <citation type="journal article" date="2015" name="Genome Announc.">
        <title>Expanding the biotechnology potential of lactobacilli through comparative genomics of 213 strains and associated genera.</title>
        <authorList>
            <person name="Sun Z."/>
            <person name="Harris H.M."/>
            <person name="McCann A."/>
            <person name="Guo C."/>
            <person name="Argimon S."/>
            <person name="Zhang W."/>
            <person name="Yang X."/>
            <person name="Jeffery I.B."/>
            <person name="Cooney J.C."/>
            <person name="Kagawa T.F."/>
            <person name="Liu W."/>
            <person name="Song Y."/>
            <person name="Salvetti E."/>
            <person name="Wrobel A."/>
            <person name="Rasinkangas P."/>
            <person name="Parkhill J."/>
            <person name="Rea M.C."/>
            <person name="O'Sullivan O."/>
            <person name="Ritari J."/>
            <person name="Douillard F.P."/>
            <person name="Paul Ross R."/>
            <person name="Yang R."/>
            <person name="Briner A.E."/>
            <person name="Felis G.E."/>
            <person name="de Vos W.M."/>
            <person name="Barrangou R."/>
            <person name="Klaenhammer T.R."/>
            <person name="Caufield P.W."/>
            <person name="Cui Y."/>
            <person name="Zhang H."/>
            <person name="O'Toole P.W."/>
        </authorList>
    </citation>
    <scope>NUCLEOTIDE SEQUENCE [LARGE SCALE GENOMIC DNA]</scope>
    <source>
        <strain evidence="1 2">DSM 17757</strain>
    </source>
</reference>
<dbReference type="AlphaFoldDB" id="A0A0R2IK74"/>
<name>A0A0R2IK74_9LACO</name>
<dbReference type="PANTHER" id="PTHR36849">
    <property type="entry name" value="CYTOPLASMIC PROTEIN-RELATED"/>
    <property type="match status" value="1"/>
</dbReference>
<proteinExistence type="predicted"/>
<dbReference type="STRING" id="319652.IV80_GL001897"/>
<dbReference type="InterPro" id="IPR052552">
    <property type="entry name" value="YeaO-like"/>
</dbReference>
<dbReference type="PANTHER" id="PTHR36849:SF1">
    <property type="entry name" value="CYTOPLASMIC PROTEIN"/>
    <property type="match status" value="1"/>
</dbReference>
<dbReference type="RefSeq" id="WP_057751929.1">
    <property type="nucleotide sequence ID" value="NZ_BJVH01000006.1"/>
</dbReference>
<dbReference type="OrthoDB" id="9790745at2"/>
<gene>
    <name evidence="1" type="ORF">IV80_GL001897</name>
</gene>
<evidence type="ECO:0008006" key="3">
    <source>
        <dbReference type="Google" id="ProtNLM"/>
    </source>
</evidence>
<dbReference type="Pfam" id="PF22752">
    <property type="entry name" value="DUF488-N3i"/>
    <property type="match status" value="1"/>
</dbReference>
<sequence length="121" mass="14257">MEIKLARIYTKPVDESGYRVLVDRLWPRGISKVNAKLDWWAKEIGPSTDLRKWFNHDPQKFLEFEKKYQAELNENSFTPQFVTQIQAQLTTQNVIFLFGAKDETHNQAVVLKAYVEAHFKK</sequence>
<dbReference type="EMBL" id="JQBR01000009">
    <property type="protein sequence ID" value="KRN65393.1"/>
    <property type="molecule type" value="Genomic_DNA"/>
</dbReference>
<dbReference type="Proteomes" id="UP000051568">
    <property type="component" value="Unassembled WGS sequence"/>
</dbReference>
<organism evidence="1 2">
    <name type="scientific">Pediococcus cellicola</name>
    <dbReference type="NCBI Taxonomy" id="319652"/>
    <lineage>
        <taxon>Bacteria</taxon>
        <taxon>Bacillati</taxon>
        <taxon>Bacillota</taxon>
        <taxon>Bacilli</taxon>
        <taxon>Lactobacillales</taxon>
        <taxon>Lactobacillaceae</taxon>
        <taxon>Pediococcus</taxon>
    </lineage>
</organism>
<evidence type="ECO:0000313" key="2">
    <source>
        <dbReference type="Proteomes" id="UP000051568"/>
    </source>
</evidence>
<protein>
    <recommendedName>
        <fullName evidence="3">Uroporphyrin-III c-methyltransferase</fullName>
    </recommendedName>
</protein>
<keyword evidence="2" id="KW-1185">Reference proteome</keyword>
<comment type="caution">
    <text evidence="1">The sequence shown here is derived from an EMBL/GenBank/DDBJ whole genome shotgun (WGS) entry which is preliminary data.</text>
</comment>
<dbReference type="PATRIC" id="fig|319652.3.peg.1931"/>